<dbReference type="InterPro" id="IPR015300">
    <property type="entry name" value="DNA-bd_pseudobarrel_sf"/>
</dbReference>
<dbReference type="Proteomes" id="UP001642360">
    <property type="component" value="Unassembled WGS sequence"/>
</dbReference>
<evidence type="ECO:0000313" key="7">
    <source>
        <dbReference type="EMBL" id="CAK9152257.1"/>
    </source>
</evidence>
<evidence type="ECO:0000256" key="3">
    <source>
        <dbReference type="ARBA" id="ARBA00023125"/>
    </source>
</evidence>
<dbReference type="AlphaFoldDB" id="A0ABC8S533"/>
<reference evidence="7 8" key="1">
    <citation type="submission" date="2024-02" db="EMBL/GenBank/DDBJ databases">
        <authorList>
            <person name="Vignale AGUSTIN F."/>
            <person name="Sosa J E."/>
            <person name="Modenutti C."/>
        </authorList>
    </citation>
    <scope>NUCLEOTIDE SEQUENCE [LARGE SCALE GENOMIC DNA]</scope>
</reference>
<dbReference type="InterPro" id="IPR003340">
    <property type="entry name" value="B3_DNA-bd"/>
</dbReference>
<accession>A0ABC8S533</accession>
<organism evidence="7 8">
    <name type="scientific">Ilex paraguariensis</name>
    <name type="common">yerba mate</name>
    <dbReference type="NCBI Taxonomy" id="185542"/>
    <lineage>
        <taxon>Eukaryota</taxon>
        <taxon>Viridiplantae</taxon>
        <taxon>Streptophyta</taxon>
        <taxon>Embryophyta</taxon>
        <taxon>Tracheophyta</taxon>
        <taxon>Spermatophyta</taxon>
        <taxon>Magnoliopsida</taxon>
        <taxon>eudicotyledons</taxon>
        <taxon>Gunneridae</taxon>
        <taxon>Pentapetalae</taxon>
        <taxon>asterids</taxon>
        <taxon>campanulids</taxon>
        <taxon>Aquifoliales</taxon>
        <taxon>Aquifoliaceae</taxon>
        <taxon>Ilex</taxon>
    </lineage>
</organism>
<keyword evidence="8" id="KW-1185">Reference proteome</keyword>
<keyword evidence="3" id="KW-0238">DNA-binding</keyword>
<evidence type="ECO:0008006" key="9">
    <source>
        <dbReference type="Google" id="ProtNLM"/>
    </source>
</evidence>
<sequence length="108" mass="12535">MEPEFVCFQKQLSNTDVSRNLEIPNRAPFLPAGHGVMLVTDREGNIYDFVASVRADGRRSLKRDWCFFAEKKHLRAGEFIRIYWSGNGNQYRVQAGLELHGYIVWETL</sequence>
<comment type="subcellular location">
    <subcellularLocation>
        <location evidence="1">Nucleus</location>
    </subcellularLocation>
</comment>
<proteinExistence type="predicted"/>
<keyword evidence="4" id="KW-0804">Transcription</keyword>
<comment type="caution">
    <text evidence="7">The sequence shown here is derived from an EMBL/GenBank/DDBJ whole genome shotgun (WGS) entry which is preliminary data.</text>
</comment>
<evidence type="ECO:0000256" key="5">
    <source>
        <dbReference type="ARBA" id="ARBA00023242"/>
    </source>
</evidence>
<name>A0ABC8S533_9AQUA</name>
<evidence type="ECO:0000313" key="8">
    <source>
        <dbReference type="Proteomes" id="UP001642360"/>
    </source>
</evidence>
<dbReference type="GO" id="GO:0005634">
    <property type="term" value="C:nucleus"/>
    <property type="evidence" value="ECO:0007669"/>
    <property type="project" value="UniProtKB-SubCell"/>
</dbReference>
<dbReference type="EMBL" id="CAUOFW020002247">
    <property type="protein sequence ID" value="CAK9152257.1"/>
    <property type="molecule type" value="Genomic_DNA"/>
</dbReference>
<evidence type="ECO:0000256" key="4">
    <source>
        <dbReference type="ARBA" id="ARBA00023163"/>
    </source>
</evidence>
<evidence type="ECO:0000256" key="2">
    <source>
        <dbReference type="ARBA" id="ARBA00023015"/>
    </source>
</evidence>
<dbReference type="CDD" id="cd10017">
    <property type="entry name" value="B3_DNA"/>
    <property type="match status" value="1"/>
</dbReference>
<evidence type="ECO:0000313" key="6">
    <source>
        <dbReference type="EMBL" id="CAK9151447.1"/>
    </source>
</evidence>
<dbReference type="Gene3D" id="2.40.330.10">
    <property type="entry name" value="DNA-binding pseudobarrel domain"/>
    <property type="match status" value="1"/>
</dbReference>
<dbReference type="EMBL" id="CAUOFW020002139">
    <property type="protein sequence ID" value="CAK9151447.1"/>
    <property type="molecule type" value="Genomic_DNA"/>
</dbReference>
<gene>
    <name evidence="6" type="ORF">ILEXP_LOCUS19614</name>
    <name evidence="7" type="ORF">ILEXP_LOCUS20471</name>
</gene>
<protein>
    <recommendedName>
        <fullName evidence="9">TF-B3 domain-containing protein</fullName>
    </recommendedName>
</protein>
<keyword evidence="5" id="KW-0539">Nucleus</keyword>
<keyword evidence="2" id="KW-0805">Transcription regulation</keyword>
<dbReference type="SUPFAM" id="SSF101936">
    <property type="entry name" value="DNA-binding pseudobarrel domain"/>
    <property type="match status" value="1"/>
</dbReference>
<dbReference type="GO" id="GO:0003677">
    <property type="term" value="F:DNA binding"/>
    <property type="evidence" value="ECO:0007669"/>
    <property type="project" value="UniProtKB-KW"/>
</dbReference>
<evidence type="ECO:0000256" key="1">
    <source>
        <dbReference type="ARBA" id="ARBA00004123"/>
    </source>
</evidence>